<organism evidence="4 5">
    <name type="scientific">Autumnicola patrickiae</name>
    <dbReference type="NCBI Taxonomy" id="3075591"/>
    <lineage>
        <taxon>Bacteria</taxon>
        <taxon>Pseudomonadati</taxon>
        <taxon>Bacteroidota</taxon>
        <taxon>Flavobacteriia</taxon>
        <taxon>Flavobacteriales</taxon>
        <taxon>Flavobacteriaceae</taxon>
        <taxon>Autumnicola</taxon>
    </lineage>
</organism>
<accession>A0ABU3E0S2</accession>
<dbReference type="PANTHER" id="PTHR34978">
    <property type="entry name" value="POSSIBLE SENSOR-TRANSDUCER PROTEIN BLAR"/>
    <property type="match status" value="1"/>
</dbReference>
<proteinExistence type="predicted"/>
<comment type="caution">
    <text evidence="4">The sequence shown here is derived from an EMBL/GenBank/DDBJ whole genome shotgun (WGS) entry which is preliminary data.</text>
</comment>
<dbReference type="InterPro" id="IPR012910">
    <property type="entry name" value="Plug_dom"/>
</dbReference>
<dbReference type="InterPro" id="IPR052173">
    <property type="entry name" value="Beta-lactam_resp_regulator"/>
</dbReference>
<dbReference type="Gene3D" id="2.170.130.10">
    <property type="entry name" value="TonB-dependent receptor, plug domain"/>
    <property type="match status" value="3"/>
</dbReference>
<evidence type="ECO:0000313" key="5">
    <source>
        <dbReference type="Proteomes" id="UP001261624"/>
    </source>
</evidence>
<dbReference type="Pfam" id="PF07715">
    <property type="entry name" value="Plug"/>
    <property type="match status" value="1"/>
</dbReference>
<keyword evidence="1" id="KW-0472">Membrane</keyword>
<dbReference type="SUPFAM" id="SSF56935">
    <property type="entry name" value="Porins"/>
    <property type="match status" value="3"/>
</dbReference>
<dbReference type="InterPro" id="IPR037066">
    <property type="entry name" value="Plug_dom_sf"/>
</dbReference>
<reference evidence="4 5" key="1">
    <citation type="submission" date="2023-09" db="EMBL/GenBank/DDBJ databases">
        <authorList>
            <person name="Rey-Velasco X."/>
        </authorList>
    </citation>
    <scope>NUCLEOTIDE SEQUENCE [LARGE SCALE GENOMIC DNA]</scope>
    <source>
        <strain evidence="4 5">F188</strain>
    </source>
</reference>
<gene>
    <name evidence="4" type="ORF">RM549_07215</name>
</gene>
<evidence type="ECO:0000259" key="2">
    <source>
        <dbReference type="Pfam" id="PF05569"/>
    </source>
</evidence>
<evidence type="ECO:0000256" key="1">
    <source>
        <dbReference type="SAM" id="Phobius"/>
    </source>
</evidence>
<dbReference type="RefSeq" id="WP_311683238.1">
    <property type="nucleotide sequence ID" value="NZ_JAVRHM010000006.1"/>
</dbReference>
<dbReference type="EMBL" id="JAVRHM010000006">
    <property type="protein sequence ID" value="MDT0689568.1"/>
    <property type="molecule type" value="Genomic_DNA"/>
</dbReference>
<feature type="domain" description="Peptidase M56" evidence="2">
    <location>
        <begin position="153"/>
        <end position="254"/>
    </location>
</feature>
<dbReference type="InterPro" id="IPR008756">
    <property type="entry name" value="Peptidase_M56"/>
</dbReference>
<keyword evidence="1" id="KW-0812">Transmembrane</keyword>
<sequence>MEDILIYILKSSGLLAIFFLSYQILLRKETSFRLNRKFLIAGIFTSFILPAIYFTRKVVIEAPVNNAAFSPEMFQNTPVVQQAEINWWNLAGIIYLAGAGIMLFQFMFRLSSILKLIKTHHFEKAEGFKFIKINRDIGPFSFFRYIIYNSSLYSEKDLKLILQHEKVHATQLHSIDVILSHLTTAILWFNPFSWWYKIITEQNLEFLADQETVAFAGSRKAYQHALVKVSVPEFQPALTNHFYQSFIKKRIVMLNKKQNNKPKLWKISLVLPLLIAFMFFFNVKTEAQIVQKEEKRTKILDRSEIKENGEEPLYVLNGVPSKKAIIDTINPKSIEKIDVLKGAKATALYGSSGRDGVILISTKAKSGSAINPLENNSGNAEEASKVSGTVNHSTKLIIVNGEIKEEDFDLDSIDPETIERVEVVKGENAISGYGEKAENGVINVVLKDSEKNFSSEATNISVRKQQNNNIYGTGEKTGDINASENGEQEKPLVTINGKVMPESYDYNDLKPSEVGSINVLKGATATEKYGNKGKDGVIEIFLKGYAGETPHPGESNLWYISAKYNKEALNKTKTALKQKKDINVNFSGIKRNSDGLITSITITAETANGKKASASFNQSEGIPVVVVGLQENGSIIISSNKKDWKNNPSE</sequence>
<dbReference type="Pfam" id="PF05569">
    <property type="entry name" value="Peptidase_M56"/>
    <property type="match status" value="1"/>
</dbReference>
<keyword evidence="5" id="KW-1185">Reference proteome</keyword>
<feature type="transmembrane region" description="Helical" evidence="1">
    <location>
        <begin position="38"/>
        <end position="55"/>
    </location>
</feature>
<keyword evidence="1" id="KW-1133">Transmembrane helix</keyword>
<feature type="transmembrane region" description="Helical" evidence="1">
    <location>
        <begin position="6"/>
        <end position="26"/>
    </location>
</feature>
<dbReference type="CDD" id="cd07341">
    <property type="entry name" value="M56_BlaR1_MecR1_like"/>
    <property type="match status" value="1"/>
</dbReference>
<evidence type="ECO:0000313" key="4">
    <source>
        <dbReference type="EMBL" id="MDT0689568.1"/>
    </source>
</evidence>
<feature type="transmembrane region" description="Helical" evidence="1">
    <location>
        <begin position="87"/>
        <end position="108"/>
    </location>
</feature>
<feature type="domain" description="TonB-dependent receptor plug" evidence="3">
    <location>
        <begin position="310"/>
        <end position="357"/>
    </location>
</feature>
<name>A0ABU3E0S2_9FLAO</name>
<evidence type="ECO:0000259" key="3">
    <source>
        <dbReference type="Pfam" id="PF07715"/>
    </source>
</evidence>
<dbReference type="Proteomes" id="UP001261624">
    <property type="component" value="Unassembled WGS sequence"/>
</dbReference>
<dbReference type="PANTHER" id="PTHR34978:SF3">
    <property type="entry name" value="SLR0241 PROTEIN"/>
    <property type="match status" value="1"/>
</dbReference>
<protein>
    <submittedName>
        <fullName evidence="4">TonB-dependent receptor plug domain-containing protein</fullName>
    </submittedName>
</protein>
<feature type="transmembrane region" description="Helical" evidence="1">
    <location>
        <begin position="264"/>
        <end position="283"/>
    </location>
</feature>
<keyword evidence="4" id="KW-0675">Receptor</keyword>